<comment type="similarity">
    <text evidence="3">Belongs to the PDGF/VEGF growth factor family.</text>
</comment>
<dbReference type="OrthoDB" id="6370328at2759"/>
<keyword evidence="6" id="KW-1185">Reference proteome</keyword>
<dbReference type="Pfam" id="PF00341">
    <property type="entry name" value="PDGF"/>
    <property type="match status" value="1"/>
</dbReference>
<protein>
    <submittedName>
        <fullName evidence="5">Placenta growth factor</fullName>
    </submittedName>
</protein>
<gene>
    <name evidence="5" type="primary">PGF</name>
    <name evidence="5" type="ORF">L345_06854</name>
</gene>
<dbReference type="GO" id="GO:0001938">
    <property type="term" value="P:positive regulation of endothelial cell proliferation"/>
    <property type="evidence" value="ECO:0007669"/>
    <property type="project" value="TreeGrafter"/>
</dbReference>
<dbReference type="InterPro" id="IPR050507">
    <property type="entry name" value="PDGF/VEGF_growth_factor"/>
</dbReference>
<dbReference type="GO" id="GO:0005172">
    <property type="term" value="F:vascular endothelial growth factor receptor binding"/>
    <property type="evidence" value="ECO:0007669"/>
    <property type="project" value="TreeGrafter"/>
</dbReference>
<dbReference type="PROSITE" id="PS50278">
    <property type="entry name" value="PDGF_2"/>
    <property type="match status" value="1"/>
</dbReference>
<evidence type="ECO:0000256" key="1">
    <source>
        <dbReference type="ARBA" id="ARBA00023030"/>
    </source>
</evidence>
<proteinExistence type="inferred from homology"/>
<dbReference type="PANTHER" id="PTHR12025">
    <property type="entry name" value="VASCULAR ENDOTHELIAL GROWTH FACTOR"/>
    <property type="match status" value="1"/>
</dbReference>
<dbReference type="GO" id="GO:0048010">
    <property type="term" value="P:vascular endothelial growth factor receptor signaling pathway"/>
    <property type="evidence" value="ECO:0007669"/>
    <property type="project" value="TreeGrafter"/>
</dbReference>
<dbReference type="Gene3D" id="2.10.90.10">
    <property type="entry name" value="Cystine-knot cytokines"/>
    <property type="match status" value="1"/>
</dbReference>
<dbReference type="InterPro" id="IPR029034">
    <property type="entry name" value="Cystine-knot_cytokine"/>
</dbReference>
<dbReference type="GO" id="GO:0008083">
    <property type="term" value="F:growth factor activity"/>
    <property type="evidence" value="ECO:0007669"/>
    <property type="project" value="UniProtKB-KW"/>
</dbReference>
<sequence>MEIMKDVILQNSTTEGPVVSFFDVWNRSSCQPLEKLVSVVSEYPHEVEHVFKPSCVSLRRCCGCCRDEALQCVPVEMANITMEVGGGDSRDAARRSGQSRDPKIDLYVSINSRERKKNTMDLPVAECRNGARICAWLKKQSSDSKDPQLSIEMFFQWRGELVWPAGEMKLEYLGSELCFFSPVQEFLSMHSNDN</sequence>
<feature type="domain" description="Platelet-derived growth factor (PDGF) family profile" evidence="4">
    <location>
        <begin position="17"/>
        <end position="84"/>
    </location>
</feature>
<comment type="caution">
    <text evidence="5">The sequence shown here is derived from an EMBL/GenBank/DDBJ whole genome shotgun (WGS) entry which is preliminary data.</text>
</comment>
<keyword evidence="1 3" id="KW-0339">Growth factor</keyword>
<dbReference type="GO" id="GO:0016020">
    <property type="term" value="C:membrane"/>
    <property type="evidence" value="ECO:0007669"/>
    <property type="project" value="InterPro"/>
</dbReference>
<dbReference type="GO" id="GO:0005615">
    <property type="term" value="C:extracellular space"/>
    <property type="evidence" value="ECO:0007669"/>
    <property type="project" value="TreeGrafter"/>
</dbReference>
<reference evidence="5 6" key="1">
    <citation type="journal article" date="2013" name="Proc. Natl. Acad. Sci. U.S.A.">
        <title>The king cobra genome reveals dynamic gene evolution and adaptation in the snake venom system.</title>
        <authorList>
            <person name="Vonk F.J."/>
            <person name="Casewell N.R."/>
            <person name="Henkel C.V."/>
            <person name="Heimberg A.M."/>
            <person name="Jansen H.J."/>
            <person name="McCleary R.J."/>
            <person name="Kerkkamp H.M."/>
            <person name="Vos R.A."/>
            <person name="Guerreiro I."/>
            <person name="Calvete J.J."/>
            <person name="Wuster W."/>
            <person name="Woods A.E."/>
            <person name="Logan J.M."/>
            <person name="Harrison R.A."/>
            <person name="Castoe T.A."/>
            <person name="de Koning A.P."/>
            <person name="Pollock D.D."/>
            <person name="Yandell M."/>
            <person name="Calderon D."/>
            <person name="Renjifo C."/>
            <person name="Currier R.B."/>
            <person name="Salgado D."/>
            <person name="Pla D."/>
            <person name="Sanz L."/>
            <person name="Hyder A.S."/>
            <person name="Ribeiro J.M."/>
            <person name="Arntzen J.W."/>
            <person name="van den Thillart G.E."/>
            <person name="Boetzer M."/>
            <person name="Pirovano W."/>
            <person name="Dirks R.P."/>
            <person name="Spaink H.P."/>
            <person name="Duboule D."/>
            <person name="McGlinn E."/>
            <person name="Kini R.M."/>
            <person name="Richardson M.K."/>
        </authorList>
    </citation>
    <scope>NUCLEOTIDE SEQUENCE</scope>
    <source>
        <tissue evidence="5">Blood</tissue>
    </source>
</reference>
<accession>V8NZI5</accession>
<feature type="non-terminal residue" evidence="5">
    <location>
        <position position="1"/>
    </location>
</feature>
<organism evidence="5 6">
    <name type="scientific">Ophiophagus hannah</name>
    <name type="common">King cobra</name>
    <name type="synonym">Naja hannah</name>
    <dbReference type="NCBI Taxonomy" id="8665"/>
    <lineage>
        <taxon>Eukaryota</taxon>
        <taxon>Metazoa</taxon>
        <taxon>Chordata</taxon>
        <taxon>Craniata</taxon>
        <taxon>Vertebrata</taxon>
        <taxon>Euteleostomi</taxon>
        <taxon>Lepidosauria</taxon>
        <taxon>Squamata</taxon>
        <taxon>Bifurcata</taxon>
        <taxon>Unidentata</taxon>
        <taxon>Episquamata</taxon>
        <taxon>Toxicofera</taxon>
        <taxon>Serpentes</taxon>
        <taxon>Colubroidea</taxon>
        <taxon>Elapidae</taxon>
        <taxon>Elapinae</taxon>
        <taxon>Ophiophagus</taxon>
    </lineage>
</organism>
<keyword evidence="2" id="KW-1015">Disulfide bond</keyword>
<dbReference type="SMART" id="SM00141">
    <property type="entry name" value="PDGF"/>
    <property type="match status" value="1"/>
</dbReference>
<dbReference type="GO" id="GO:0042056">
    <property type="term" value="F:chemoattractant activity"/>
    <property type="evidence" value="ECO:0007669"/>
    <property type="project" value="TreeGrafter"/>
</dbReference>
<dbReference type="InterPro" id="IPR000072">
    <property type="entry name" value="PDGF/VEGF_dom"/>
</dbReference>
<name>V8NZI5_OPHHA</name>
<dbReference type="EMBL" id="AZIM01001316">
    <property type="protein sequence ID" value="ETE67371.1"/>
    <property type="molecule type" value="Genomic_DNA"/>
</dbReference>
<evidence type="ECO:0000313" key="5">
    <source>
        <dbReference type="EMBL" id="ETE67371.1"/>
    </source>
</evidence>
<evidence type="ECO:0000256" key="2">
    <source>
        <dbReference type="ARBA" id="ARBA00023157"/>
    </source>
</evidence>
<dbReference type="AlphaFoldDB" id="V8NZI5"/>
<dbReference type="GO" id="GO:0045766">
    <property type="term" value="P:positive regulation of angiogenesis"/>
    <property type="evidence" value="ECO:0007669"/>
    <property type="project" value="TreeGrafter"/>
</dbReference>
<evidence type="ECO:0000259" key="4">
    <source>
        <dbReference type="PROSITE" id="PS50278"/>
    </source>
</evidence>
<dbReference type="GO" id="GO:0060754">
    <property type="term" value="P:positive regulation of mast cell chemotaxis"/>
    <property type="evidence" value="ECO:0007669"/>
    <property type="project" value="TreeGrafter"/>
</dbReference>
<dbReference type="GO" id="GO:0050930">
    <property type="term" value="P:induction of positive chemotaxis"/>
    <property type="evidence" value="ECO:0007669"/>
    <property type="project" value="TreeGrafter"/>
</dbReference>
<dbReference type="Proteomes" id="UP000018936">
    <property type="component" value="Unassembled WGS sequence"/>
</dbReference>
<evidence type="ECO:0000313" key="6">
    <source>
        <dbReference type="Proteomes" id="UP000018936"/>
    </source>
</evidence>
<dbReference type="GO" id="GO:0001666">
    <property type="term" value="P:response to hypoxia"/>
    <property type="evidence" value="ECO:0007669"/>
    <property type="project" value="TreeGrafter"/>
</dbReference>
<dbReference type="GO" id="GO:0038084">
    <property type="term" value="P:vascular endothelial growth factor signaling pathway"/>
    <property type="evidence" value="ECO:0007669"/>
    <property type="project" value="TreeGrafter"/>
</dbReference>
<dbReference type="SUPFAM" id="SSF57501">
    <property type="entry name" value="Cystine-knot cytokines"/>
    <property type="match status" value="1"/>
</dbReference>
<evidence type="ECO:0000256" key="3">
    <source>
        <dbReference type="RuleBase" id="RU003818"/>
    </source>
</evidence>
<dbReference type="PANTHER" id="PTHR12025:SF9">
    <property type="entry name" value="PLACENTA GROWTH FACTOR"/>
    <property type="match status" value="1"/>
</dbReference>
<dbReference type="GO" id="GO:0002040">
    <property type="term" value="P:sprouting angiogenesis"/>
    <property type="evidence" value="ECO:0007669"/>
    <property type="project" value="TreeGrafter"/>
</dbReference>